<evidence type="ECO:0000256" key="1">
    <source>
        <dbReference type="ARBA" id="ARBA00012524"/>
    </source>
</evidence>
<dbReference type="EMBL" id="LTBA01000001">
    <property type="protein sequence ID" value="KYH35766.1"/>
    <property type="molecule type" value="Genomic_DNA"/>
</dbReference>
<evidence type="ECO:0000313" key="6">
    <source>
        <dbReference type="Proteomes" id="UP000075531"/>
    </source>
</evidence>
<dbReference type="InterPro" id="IPR005551">
    <property type="entry name" value="CitX"/>
</dbReference>
<reference evidence="5 6" key="1">
    <citation type="submission" date="2016-02" db="EMBL/GenBank/DDBJ databases">
        <title>Genome sequence of Clostridium tepidiprofundi DSM 19306.</title>
        <authorList>
            <person name="Poehlein A."/>
            <person name="Daniel R."/>
        </authorList>
    </citation>
    <scope>NUCLEOTIDE SEQUENCE [LARGE SCALE GENOMIC DNA]</scope>
    <source>
        <strain evidence="5 6">DSM 19306</strain>
    </source>
</reference>
<dbReference type="EC" id="2.7.7.61" evidence="1"/>
<sequence length="176" mass="20749">MSSEKDILFKILLSREKRAEKQKYLVNKYKCSLISFTLNIPGATKDSELYRRIHREGIKEILSALNNEHLPILCKEEIYEITGAECYICINVDGLKLKELMVNIEENHELGRIFDIDVFDSNFRIIKRKKICLKERKCFICNDDAIVCRRNNKHTTEELLKKINVMASDFFREQSK</sequence>
<dbReference type="PATRIC" id="fig|1121338.3.peg.161"/>
<dbReference type="AlphaFoldDB" id="A0A151B784"/>
<organism evidence="5 6">
    <name type="scientific">Clostridium tepidiprofundi DSM 19306</name>
    <dbReference type="NCBI Taxonomy" id="1121338"/>
    <lineage>
        <taxon>Bacteria</taxon>
        <taxon>Bacillati</taxon>
        <taxon>Bacillota</taxon>
        <taxon>Clostridia</taxon>
        <taxon>Eubacteriales</taxon>
        <taxon>Clostridiaceae</taxon>
        <taxon>Clostridium</taxon>
    </lineage>
</organism>
<dbReference type="Pfam" id="PF03802">
    <property type="entry name" value="CitX"/>
    <property type="match status" value="1"/>
</dbReference>
<keyword evidence="5" id="KW-0456">Lyase</keyword>
<dbReference type="Proteomes" id="UP000075531">
    <property type="component" value="Unassembled WGS sequence"/>
</dbReference>
<dbReference type="STRING" id="1121338.CLTEP_01590"/>
<accession>A0A151B784</accession>
<protein>
    <recommendedName>
        <fullName evidence="1">citrate lyase holo-[acyl-carrier protein] synthase</fullName>
        <ecNumber evidence="1">2.7.7.61</ecNumber>
    </recommendedName>
</protein>
<comment type="catalytic activity">
    <reaction evidence="4">
        <text>apo-[citrate lyase ACP] + 2'-(5''-triphospho-alpha-D-ribosyl)-3'-dephospho-CoA = holo-[citrate lyase ACP] + diphosphate</text>
        <dbReference type="Rhea" id="RHEA:16333"/>
        <dbReference type="Rhea" id="RHEA-COMP:10157"/>
        <dbReference type="Rhea" id="RHEA-COMP:10158"/>
        <dbReference type="ChEBI" id="CHEBI:29999"/>
        <dbReference type="ChEBI" id="CHEBI:33019"/>
        <dbReference type="ChEBI" id="CHEBI:61378"/>
        <dbReference type="ChEBI" id="CHEBI:82683"/>
        <dbReference type="EC" id="2.7.7.61"/>
    </reaction>
</comment>
<dbReference type="GO" id="GO:0016829">
    <property type="term" value="F:lyase activity"/>
    <property type="evidence" value="ECO:0007669"/>
    <property type="project" value="UniProtKB-KW"/>
</dbReference>
<evidence type="ECO:0000256" key="3">
    <source>
        <dbReference type="ARBA" id="ARBA00022695"/>
    </source>
</evidence>
<evidence type="ECO:0000256" key="4">
    <source>
        <dbReference type="ARBA" id="ARBA00048574"/>
    </source>
</evidence>
<dbReference type="NCBIfam" id="TIGR03124">
    <property type="entry name" value="citrate_citX"/>
    <property type="match status" value="1"/>
</dbReference>
<keyword evidence="2 5" id="KW-0808">Transferase</keyword>
<keyword evidence="3 5" id="KW-0548">Nucleotidyltransferase</keyword>
<dbReference type="GO" id="GO:0050519">
    <property type="term" value="F:holo-citrate lyase synthase activity"/>
    <property type="evidence" value="ECO:0007669"/>
    <property type="project" value="UniProtKB-EC"/>
</dbReference>
<proteinExistence type="predicted"/>
<name>A0A151B784_9CLOT</name>
<dbReference type="GO" id="GO:0051191">
    <property type="term" value="P:prosthetic group biosynthetic process"/>
    <property type="evidence" value="ECO:0007669"/>
    <property type="project" value="InterPro"/>
</dbReference>
<comment type="caution">
    <text evidence="5">The sequence shown here is derived from an EMBL/GenBank/DDBJ whole genome shotgun (WGS) entry which is preliminary data.</text>
</comment>
<evidence type="ECO:0000313" key="5">
    <source>
        <dbReference type="EMBL" id="KYH35766.1"/>
    </source>
</evidence>
<keyword evidence="6" id="KW-1185">Reference proteome</keyword>
<gene>
    <name evidence="5" type="primary">citX_1</name>
    <name evidence="5" type="ORF">CLTEP_01590</name>
</gene>
<evidence type="ECO:0000256" key="2">
    <source>
        <dbReference type="ARBA" id="ARBA00022679"/>
    </source>
</evidence>